<evidence type="ECO:0000313" key="2">
    <source>
        <dbReference type="Proteomes" id="UP000546642"/>
    </source>
</evidence>
<sequence>MSTFFIDGFTPKSHTLIIEPAGAYPQRENWSYELFSGDQLIFSGTDVGSPIGAREDEVAAATLGFLTVRPGDTDDEYFSAYTPEQIEWCNDHAEYLACCLFDENGNCVTDLSAYRIDP</sequence>
<dbReference type="AlphaFoldDB" id="A0A7W9YML4"/>
<keyword evidence="2" id="KW-1185">Reference proteome</keyword>
<protein>
    <submittedName>
        <fullName evidence="1">Uncharacterized protein</fullName>
    </submittedName>
</protein>
<reference evidence="1 2" key="1">
    <citation type="submission" date="2020-08" db="EMBL/GenBank/DDBJ databases">
        <title>Sequencing the genomes of 1000 actinobacteria strains.</title>
        <authorList>
            <person name="Klenk H.-P."/>
        </authorList>
    </citation>
    <scope>NUCLEOTIDE SEQUENCE [LARGE SCALE GENOMIC DNA]</scope>
    <source>
        <strain evidence="1 2">DSM 46659</strain>
    </source>
</reference>
<dbReference type="EMBL" id="JACHDS010000001">
    <property type="protein sequence ID" value="MBB6174953.1"/>
    <property type="molecule type" value="Genomic_DNA"/>
</dbReference>
<evidence type="ECO:0000313" key="1">
    <source>
        <dbReference type="EMBL" id="MBB6174953.1"/>
    </source>
</evidence>
<proteinExistence type="predicted"/>
<name>A0A7W9YML4_9ACTN</name>
<accession>A0A7W9YML4</accession>
<comment type="caution">
    <text evidence="1">The sequence shown here is derived from an EMBL/GenBank/DDBJ whole genome shotgun (WGS) entry which is preliminary data.</text>
</comment>
<dbReference type="RefSeq" id="WP_184079326.1">
    <property type="nucleotide sequence ID" value="NZ_JACHDS010000001.1"/>
</dbReference>
<gene>
    <name evidence="1" type="ORF">HNR23_005013</name>
</gene>
<organism evidence="1 2">
    <name type="scientific">Nocardiopsis mwathae</name>
    <dbReference type="NCBI Taxonomy" id="1472723"/>
    <lineage>
        <taxon>Bacteria</taxon>
        <taxon>Bacillati</taxon>
        <taxon>Actinomycetota</taxon>
        <taxon>Actinomycetes</taxon>
        <taxon>Streptosporangiales</taxon>
        <taxon>Nocardiopsidaceae</taxon>
        <taxon>Nocardiopsis</taxon>
    </lineage>
</organism>
<dbReference type="Proteomes" id="UP000546642">
    <property type="component" value="Unassembled WGS sequence"/>
</dbReference>